<accession>A0A2D0N2M9</accession>
<dbReference type="OrthoDB" id="1422031at2"/>
<dbReference type="PROSITE" id="PS51257">
    <property type="entry name" value="PROKAR_LIPOPROTEIN"/>
    <property type="match status" value="1"/>
</dbReference>
<feature type="domain" description="Copper-binding protein MbnP-like" evidence="2">
    <location>
        <begin position="34"/>
        <end position="257"/>
    </location>
</feature>
<protein>
    <recommendedName>
        <fullName evidence="2">Copper-binding protein MbnP-like domain-containing protein</fullName>
    </recommendedName>
</protein>
<dbReference type="Proteomes" id="UP000223913">
    <property type="component" value="Unassembled WGS sequence"/>
</dbReference>
<dbReference type="AlphaFoldDB" id="A0A2D0N2M9"/>
<comment type="caution">
    <text evidence="3">The sequence shown here is derived from an EMBL/GenBank/DDBJ whole genome shotgun (WGS) entry which is preliminary data.</text>
</comment>
<dbReference type="EMBL" id="PDUD01000037">
    <property type="protein sequence ID" value="PHN02707.1"/>
    <property type="molecule type" value="Genomic_DNA"/>
</dbReference>
<name>A0A2D0N2M9_FLAN2</name>
<keyword evidence="4" id="KW-1185">Reference proteome</keyword>
<organism evidence="3 4">
    <name type="scientific">Flavilitoribacter nigricans (strain ATCC 23147 / DSM 23189 / NBRC 102662 / NCIMB 1420 / SS-2)</name>
    <name type="common">Lewinella nigricans</name>
    <dbReference type="NCBI Taxonomy" id="1122177"/>
    <lineage>
        <taxon>Bacteria</taxon>
        <taxon>Pseudomonadati</taxon>
        <taxon>Bacteroidota</taxon>
        <taxon>Saprospiria</taxon>
        <taxon>Saprospirales</taxon>
        <taxon>Lewinellaceae</taxon>
        <taxon>Flavilitoribacter</taxon>
    </lineage>
</organism>
<dbReference type="RefSeq" id="WP_099153849.1">
    <property type="nucleotide sequence ID" value="NZ_PDUD01000037.1"/>
</dbReference>
<reference evidence="3 4" key="1">
    <citation type="submission" date="2017-10" db="EMBL/GenBank/DDBJ databases">
        <title>The draft genome sequence of Lewinella nigricans NBRC 102662.</title>
        <authorList>
            <person name="Wang K."/>
        </authorList>
    </citation>
    <scope>NUCLEOTIDE SEQUENCE [LARGE SCALE GENOMIC DNA]</scope>
    <source>
        <strain evidence="3 4">NBRC 102662</strain>
    </source>
</reference>
<feature type="signal peptide" evidence="1">
    <location>
        <begin position="1"/>
        <end position="23"/>
    </location>
</feature>
<evidence type="ECO:0000256" key="1">
    <source>
        <dbReference type="SAM" id="SignalP"/>
    </source>
</evidence>
<proteinExistence type="predicted"/>
<dbReference type="InterPro" id="IPR046863">
    <property type="entry name" value="MbnP-like_dom"/>
</dbReference>
<sequence length="283" mass="30887">MNHLNKISILFFLLLNLFFTACEKDNPTPGEDFGTFDLIFDNRVGDQAVSLVNADATEFPYTNNMGQSFNLTLLGYYISKIELAGPNGEYFADEISTGADAAQVKGFYHVLESDPNSQNIRLDRIPAGKYDQVTFTLGIDAETVQEGATGGVLDPAEGAWLWNWDAGYIAFGIEGRSPASPREADQFNPENGVQIHIGGWKDIAGNANMVNNVKRITLDFPSAVNIESRLSPNAHLEMDLLKVLDGHANNVDFSTTYAVHAPAKGKVFADNLAAAFSVDHVHQ</sequence>
<evidence type="ECO:0000313" key="3">
    <source>
        <dbReference type="EMBL" id="PHN02707.1"/>
    </source>
</evidence>
<feature type="chain" id="PRO_5012361498" description="Copper-binding protein MbnP-like domain-containing protein" evidence="1">
    <location>
        <begin position="24"/>
        <end position="283"/>
    </location>
</feature>
<evidence type="ECO:0000259" key="2">
    <source>
        <dbReference type="Pfam" id="PF20243"/>
    </source>
</evidence>
<keyword evidence="1" id="KW-0732">Signal</keyword>
<gene>
    <name evidence="3" type="ORF">CRP01_30455</name>
</gene>
<dbReference type="Pfam" id="PF20243">
    <property type="entry name" value="MbnP"/>
    <property type="match status" value="1"/>
</dbReference>
<evidence type="ECO:0000313" key="4">
    <source>
        <dbReference type="Proteomes" id="UP000223913"/>
    </source>
</evidence>